<dbReference type="SUPFAM" id="SSF53756">
    <property type="entry name" value="UDP-Glycosyltransferase/glycogen phosphorylase"/>
    <property type="match status" value="1"/>
</dbReference>
<keyword evidence="2" id="KW-1185">Reference proteome</keyword>
<evidence type="ECO:0000313" key="2">
    <source>
        <dbReference type="Proteomes" id="UP001634154"/>
    </source>
</evidence>
<comment type="caution">
    <text evidence="1">The sequence shown here is derived from an EMBL/GenBank/DDBJ whole genome shotgun (WGS) entry which is preliminary data.</text>
</comment>
<dbReference type="EMBL" id="JBJXVJ010000005">
    <property type="protein sequence ID" value="MFN1219600.1"/>
    <property type="molecule type" value="Genomic_DNA"/>
</dbReference>
<dbReference type="Proteomes" id="UP001634154">
    <property type="component" value="Unassembled WGS sequence"/>
</dbReference>
<name>A0ABW9K8F0_9FLAO</name>
<gene>
    <name evidence="1" type="ORF">ACKW6Q_21745</name>
</gene>
<dbReference type="RefSeq" id="WP_409358220.1">
    <property type="nucleotide sequence ID" value="NZ_JBJXVJ010000005.1"/>
</dbReference>
<protein>
    <submittedName>
        <fullName evidence="1">Glycosyltransferase</fullName>
    </submittedName>
</protein>
<reference evidence="1 2" key="1">
    <citation type="submission" date="2024-12" db="EMBL/GenBank/DDBJ databases">
        <title>Draft genome sequence of Chryseobacterium kwangjuense AG447.</title>
        <authorList>
            <person name="Cheptsov V.S."/>
            <person name="Belov A."/>
            <person name="Zavarzina A.G."/>
        </authorList>
    </citation>
    <scope>NUCLEOTIDE SEQUENCE [LARGE SCALE GENOMIC DNA]</scope>
    <source>
        <strain evidence="1 2">AG447</strain>
    </source>
</reference>
<dbReference type="Pfam" id="PF13692">
    <property type="entry name" value="Glyco_trans_1_4"/>
    <property type="match status" value="1"/>
</dbReference>
<organism evidence="1 2">
    <name type="scientific">Chryseobacterium kwangjuense</name>
    <dbReference type="NCBI Taxonomy" id="267125"/>
    <lineage>
        <taxon>Bacteria</taxon>
        <taxon>Pseudomonadati</taxon>
        <taxon>Bacteroidota</taxon>
        <taxon>Flavobacteriia</taxon>
        <taxon>Flavobacteriales</taxon>
        <taxon>Weeksellaceae</taxon>
        <taxon>Chryseobacterium group</taxon>
        <taxon>Chryseobacterium</taxon>
    </lineage>
</organism>
<sequence length="483" mass="57046">MSIDQKNFDLALRLIELSSHLQYNYCFRDTLYDKELEDALKEISEVILDPETIEPEKGTVLFYDYFGYDNRGLTQQYLRALKRLNKRIILVFESKNRHYKNEAILSEIENYSNKSVYYLEGNNRIEYCKNLLSIISAEKPEHILMHLIPWDTIAYMAFNRVKGIKRYQINLTDHTFWLGVDIIDVNIEFRSFGLNLSEQLRNIPDYKNRILPYYPILSKSEFQGFDFDTAGKKIIFSGSSFHKILDNQLTFFETIHKMLKLDDHLIFVLAGSGNRNAIDEFIVKNNLQNRIFLIGDRYDLYEVMKKADYYIATFPLTGGLMAQIAAMAGLPVFAYIHPESLYNDLNDLFYKSPNFKNIDNLDTLVHEFSITHNNGNQPKEQEESMINEEEFAMALNEIFYGKNPMKFLEKRQNVVNSYKQYNMLMIESENLYNPVFQSTLNRFLSHQEKCKMVPGFKRNYFKKLFRENKVQFLKALYHHLKGK</sequence>
<proteinExistence type="predicted"/>
<dbReference type="Gene3D" id="3.40.50.2000">
    <property type="entry name" value="Glycogen Phosphorylase B"/>
    <property type="match status" value="1"/>
</dbReference>
<accession>A0ABW9K8F0</accession>
<evidence type="ECO:0000313" key="1">
    <source>
        <dbReference type="EMBL" id="MFN1219600.1"/>
    </source>
</evidence>